<gene>
    <name evidence="1" type="ORF">S06H3_58607</name>
</gene>
<dbReference type="AlphaFoldDB" id="X1RKI7"/>
<protein>
    <submittedName>
        <fullName evidence="1">Uncharacterized protein</fullName>
    </submittedName>
</protein>
<dbReference type="EMBL" id="BARV01037959">
    <property type="protein sequence ID" value="GAI56039.1"/>
    <property type="molecule type" value="Genomic_DNA"/>
</dbReference>
<evidence type="ECO:0000313" key="1">
    <source>
        <dbReference type="EMBL" id="GAI56039.1"/>
    </source>
</evidence>
<sequence length="60" mass="6601">MKISTAIEILTQHQKGTDPIYLPDLPDAEKLGIEALKRCKTLAENSTLWAAKPLPGEDPE</sequence>
<comment type="caution">
    <text evidence="1">The sequence shown here is derived from an EMBL/GenBank/DDBJ whole genome shotgun (WGS) entry which is preliminary data.</text>
</comment>
<name>X1RKI7_9ZZZZ</name>
<organism evidence="1">
    <name type="scientific">marine sediment metagenome</name>
    <dbReference type="NCBI Taxonomy" id="412755"/>
    <lineage>
        <taxon>unclassified sequences</taxon>
        <taxon>metagenomes</taxon>
        <taxon>ecological metagenomes</taxon>
    </lineage>
</organism>
<accession>X1RKI7</accession>
<reference evidence="1" key="1">
    <citation type="journal article" date="2014" name="Front. Microbiol.">
        <title>High frequency of phylogenetically diverse reductive dehalogenase-homologous genes in deep subseafloor sedimentary metagenomes.</title>
        <authorList>
            <person name="Kawai M."/>
            <person name="Futagami T."/>
            <person name="Toyoda A."/>
            <person name="Takaki Y."/>
            <person name="Nishi S."/>
            <person name="Hori S."/>
            <person name="Arai W."/>
            <person name="Tsubouchi T."/>
            <person name="Morono Y."/>
            <person name="Uchiyama I."/>
            <person name="Ito T."/>
            <person name="Fujiyama A."/>
            <person name="Inagaki F."/>
            <person name="Takami H."/>
        </authorList>
    </citation>
    <scope>NUCLEOTIDE SEQUENCE</scope>
    <source>
        <strain evidence="1">Expedition CK06-06</strain>
    </source>
</reference>
<proteinExistence type="predicted"/>